<dbReference type="InterPro" id="IPR003308">
    <property type="entry name" value="Integrase_Zn-bd_dom_N"/>
</dbReference>
<reference evidence="3" key="1">
    <citation type="journal article" date="1997" name="AIDS Res. Hum. Retroviruses">
        <title>HIV type 2 pathogenicity is not related to subtype in rural Guinea Bissau.</title>
        <authorList>
            <person name="Xiang Z."/>
            <person name="Ariyoshi K."/>
            <person name="Wilkins A."/>
            <person name="Dias F."/>
            <person name="Whittle H."/>
            <person name="Breuer J."/>
        </authorList>
    </citation>
    <scope>NUCLEOTIDE SEQUENCE</scope>
    <source>
        <strain evidence="3">A</strain>
    </source>
</reference>
<dbReference type="GO" id="GO:0008270">
    <property type="term" value="F:zinc ion binding"/>
    <property type="evidence" value="ECO:0007669"/>
    <property type="project" value="UniProtKB-KW"/>
</dbReference>
<dbReference type="Pfam" id="PF02022">
    <property type="entry name" value="Integrase_Zn"/>
    <property type="match status" value="1"/>
</dbReference>
<accession>O91109</accession>
<keyword evidence="1" id="KW-0863">Zinc-finger</keyword>
<sequence length="128" mass="14508">DHSLVSESDKYYTSEKCSAAQEEHEKYHSNITDLCHKFGIPKLVARQIVNSCLQCQQKGEDIHGQVNADLGTWQMALHTSRGTSHYCRSPCCTWFCRGRRYPTGIRKADSTLPIETGKEVANNTLAYR</sequence>
<reference evidence="3" key="2">
    <citation type="submission" date="1998-05" db="EMBL/GenBank/DDBJ databases">
        <title>Correlation of HIV-2 genotype with progression to AID in vivo.</title>
        <authorList>
            <person name="Grassly N."/>
            <person name="Xiang Z."/>
            <person name="Ariyoshi K."/>
            <person name="Aaby P."/>
            <person name="Jensen H."/>
            <person name="Dias F."/>
            <person name="Whittle H."/>
            <person name="Breuer J."/>
        </authorList>
    </citation>
    <scope>NUCLEOTIDE SEQUENCE</scope>
    <source>
        <strain evidence="3">A</strain>
    </source>
</reference>
<name>O91109_9HIV2</name>
<keyword evidence="1" id="KW-0862">Zinc</keyword>
<evidence type="ECO:0000313" key="3">
    <source>
        <dbReference type="EMBL" id="CAA08070.1"/>
    </source>
</evidence>
<gene>
    <name evidence="3" type="primary">pol</name>
</gene>
<evidence type="ECO:0000256" key="1">
    <source>
        <dbReference type="PROSITE-ProRule" id="PRU00450"/>
    </source>
</evidence>
<feature type="domain" description="Integrase-type" evidence="2">
    <location>
        <begin position="15"/>
        <end position="56"/>
    </location>
</feature>
<evidence type="ECO:0000259" key="2">
    <source>
        <dbReference type="PROSITE" id="PS50876"/>
    </source>
</evidence>
<dbReference type="EMBL" id="AJ008606">
    <property type="protein sequence ID" value="CAA08070.1"/>
    <property type="molecule type" value="Genomic_DNA"/>
</dbReference>
<dbReference type="SUPFAM" id="SSF46919">
    <property type="entry name" value="N-terminal Zn binding domain of HIV integrase"/>
    <property type="match status" value="1"/>
</dbReference>
<protein>
    <submittedName>
        <fullName evidence="3">DNA polymerase</fullName>
    </submittedName>
</protein>
<feature type="non-terminal residue" evidence="3">
    <location>
        <position position="1"/>
    </location>
</feature>
<dbReference type="PROSITE" id="PS50876">
    <property type="entry name" value="ZF_INTEGRASE"/>
    <property type="match status" value="1"/>
</dbReference>
<proteinExistence type="predicted"/>
<keyword evidence="1" id="KW-0479">Metal-binding</keyword>
<dbReference type="Gene3D" id="1.10.10.200">
    <property type="match status" value="1"/>
</dbReference>
<organism evidence="3">
    <name type="scientific">Human immunodeficiency virus 2</name>
    <dbReference type="NCBI Taxonomy" id="11709"/>
    <lineage>
        <taxon>Viruses</taxon>
        <taxon>Riboviria</taxon>
        <taxon>Pararnavirae</taxon>
        <taxon>Artverviricota</taxon>
        <taxon>Revtraviricetes</taxon>
        <taxon>Ortervirales</taxon>
        <taxon>Retroviridae</taxon>
        <taxon>Orthoretrovirinae</taxon>
        <taxon>Lentivirus</taxon>
        <taxon>Lentivirus humimdef2</taxon>
    </lineage>
</organism>
<feature type="non-terminal residue" evidence="3">
    <location>
        <position position="128"/>
    </location>
</feature>
<organismHost>
    <name type="scientific">Homo sapiens</name>
    <name type="common">Human</name>
    <dbReference type="NCBI Taxonomy" id="9606"/>
</organismHost>
<dbReference type="InterPro" id="IPR017856">
    <property type="entry name" value="Integrase-like_N"/>
</dbReference>